<dbReference type="PANTHER" id="PTHR45674">
    <property type="entry name" value="DNA LIGASE 1/3 FAMILY MEMBER"/>
    <property type="match status" value="1"/>
</dbReference>
<dbReference type="SUPFAM" id="SSF50249">
    <property type="entry name" value="Nucleic acid-binding proteins"/>
    <property type="match status" value="1"/>
</dbReference>
<dbReference type="CDD" id="cd07971">
    <property type="entry name" value="OBF_DNA_ligase_LigD"/>
    <property type="match status" value="1"/>
</dbReference>
<dbReference type="InterPro" id="IPR050191">
    <property type="entry name" value="ATP-dep_DNA_ligase"/>
</dbReference>
<dbReference type="KEGG" id="aarg:Aargi30884_24150"/>
<dbReference type="InterPro" id="IPR012309">
    <property type="entry name" value="DNA_ligase_ATP-dep_C"/>
</dbReference>
<dbReference type="Pfam" id="PF01068">
    <property type="entry name" value="DNA_ligase_A_M"/>
    <property type="match status" value="1"/>
</dbReference>
<comment type="similarity">
    <text evidence="1">Belongs to the ATP-dependent DNA ligase family.</text>
</comment>
<dbReference type="SUPFAM" id="SSF56091">
    <property type="entry name" value="DNA ligase/mRNA capping enzyme, catalytic domain"/>
    <property type="match status" value="1"/>
</dbReference>
<reference evidence="7" key="1">
    <citation type="submission" date="2019-05" db="EMBL/GenBank/DDBJ databases">
        <title>Complete genome sequencing of Absiella argi strain JCM 30884.</title>
        <authorList>
            <person name="Sakamoto M."/>
            <person name="Murakami T."/>
            <person name="Mori H."/>
        </authorList>
    </citation>
    <scope>NUCLEOTIDE SEQUENCE [LARGE SCALE GENOMIC DNA]</scope>
    <source>
        <strain evidence="7">JCM 30884</strain>
    </source>
</reference>
<feature type="domain" description="ATP-dependent DNA ligase family profile" evidence="5">
    <location>
        <begin position="105"/>
        <end position="196"/>
    </location>
</feature>
<dbReference type="Gene3D" id="3.30.470.30">
    <property type="entry name" value="DNA ligase/mRNA capping enzyme"/>
    <property type="match status" value="1"/>
</dbReference>
<organism evidence="6 7">
    <name type="scientific">Amedibacterium intestinale</name>
    <dbReference type="NCBI Taxonomy" id="2583452"/>
    <lineage>
        <taxon>Bacteria</taxon>
        <taxon>Bacillati</taxon>
        <taxon>Bacillota</taxon>
        <taxon>Erysipelotrichia</taxon>
        <taxon>Erysipelotrichales</taxon>
        <taxon>Erysipelotrichaceae</taxon>
        <taxon>Amedibacterium</taxon>
    </lineage>
</organism>
<dbReference type="Gene3D" id="2.40.50.140">
    <property type="entry name" value="Nucleic acid-binding proteins"/>
    <property type="match status" value="1"/>
</dbReference>
<dbReference type="Gene3D" id="3.30.1490.70">
    <property type="match status" value="1"/>
</dbReference>
<keyword evidence="7" id="KW-1185">Reference proteome</keyword>
<dbReference type="GO" id="GO:0006310">
    <property type="term" value="P:DNA recombination"/>
    <property type="evidence" value="ECO:0007669"/>
    <property type="project" value="InterPro"/>
</dbReference>
<protein>
    <recommendedName>
        <fullName evidence="2">DNA ligase (ATP)</fullName>
        <ecNumber evidence="2">6.5.1.1</ecNumber>
    </recommendedName>
</protein>
<dbReference type="InterPro" id="IPR016059">
    <property type="entry name" value="DNA_ligase_ATP-dep_CS"/>
</dbReference>
<evidence type="ECO:0000256" key="3">
    <source>
        <dbReference type="ARBA" id="ARBA00022598"/>
    </source>
</evidence>
<evidence type="ECO:0000256" key="2">
    <source>
        <dbReference type="ARBA" id="ARBA00012727"/>
    </source>
</evidence>
<keyword evidence="3 6" id="KW-0436">Ligase</keyword>
<dbReference type="GO" id="GO:0006281">
    <property type="term" value="P:DNA repair"/>
    <property type="evidence" value="ECO:0007669"/>
    <property type="project" value="InterPro"/>
</dbReference>
<dbReference type="GO" id="GO:0003910">
    <property type="term" value="F:DNA ligase (ATP) activity"/>
    <property type="evidence" value="ECO:0007669"/>
    <property type="project" value="UniProtKB-EC"/>
</dbReference>
<evidence type="ECO:0000256" key="4">
    <source>
        <dbReference type="ARBA" id="ARBA00034003"/>
    </source>
</evidence>
<dbReference type="EC" id="6.5.1.1" evidence="2"/>
<dbReference type="PROSITE" id="PS00697">
    <property type="entry name" value="DNA_LIGASE_A1"/>
    <property type="match status" value="1"/>
</dbReference>
<dbReference type="InterPro" id="IPR012310">
    <property type="entry name" value="DNA_ligase_ATP-dep_cent"/>
</dbReference>
<evidence type="ECO:0000256" key="1">
    <source>
        <dbReference type="ARBA" id="ARBA00007572"/>
    </source>
</evidence>
<evidence type="ECO:0000313" key="7">
    <source>
        <dbReference type="Proteomes" id="UP000464754"/>
    </source>
</evidence>
<sequence length="309" mass="36077">MYEDVHVSPMLIGIEKEAFDDRNFIYELKLDGIRVLVYIENGHVDIRNKRGDKLLYKFPELEDMYKQIKQDCILDGELYCFGNGQIDFFELQKRSLLKDKFKIMMASKQHPASFTAFDILYVKEKSLLKTPLLKRKRILSKNVVENHQISISRYVEEQGKALFQLTTQKHLEGIVAKRKDSLYSCGKRTKDWIKCKNMMDEDFVIVGYIRKDKNMVSLVLAQYDDKELLYKGHVTLGVSLSYLQKHSNKTNVCPFPSVPNGNEDAVWISPYLVGCVKFMQHTKNGGMRQPVFKGFREDKTPEECRVYKK</sequence>
<dbReference type="CDD" id="cd07906">
    <property type="entry name" value="Adenylation_DNA_ligase_LigD_LigC"/>
    <property type="match status" value="1"/>
</dbReference>
<dbReference type="RefSeq" id="WP_163052698.1">
    <property type="nucleotide sequence ID" value="NZ_AP019695.1"/>
</dbReference>
<dbReference type="EMBL" id="AP019695">
    <property type="protein sequence ID" value="BBK23512.1"/>
    <property type="molecule type" value="Genomic_DNA"/>
</dbReference>
<accession>A0A6N4TN70</accession>
<name>A0A6N4TN70_9FIRM</name>
<comment type="catalytic activity">
    <reaction evidence="4">
        <text>ATP + (deoxyribonucleotide)n-3'-hydroxyl + 5'-phospho-(deoxyribonucleotide)m = (deoxyribonucleotide)n+m + AMP + diphosphate.</text>
        <dbReference type="EC" id="6.5.1.1"/>
    </reaction>
</comment>
<dbReference type="PANTHER" id="PTHR45674:SF4">
    <property type="entry name" value="DNA LIGASE 1"/>
    <property type="match status" value="1"/>
</dbReference>
<dbReference type="Proteomes" id="UP000464754">
    <property type="component" value="Chromosome"/>
</dbReference>
<proteinExistence type="inferred from homology"/>
<dbReference type="GO" id="GO:0005524">
    <property type="term" value="F:ATP binding"/>
    <property type="evidence" value="ECO:0007669"/>
    <property type="project" value="InterPro"/>
</dbReference>
<evidence type="ECO:0000259" key="5">
    <source>
        <dbReference type="PROSITE" id="PS50160"/>
    </source>
</evidence>
<dbReference type="PROSITE" id="PS50160">
    <property type="entry name" value="DNA_LIGASE_A3"/>
    <property type="match status" value="1"/>
</dbReference>
<dbReference type="Pfam" id="PF04679">
    <property type="entry name" value="DNA_ligase_A_C"/>
    <property type="match status" value="1"/>
</dbReference>
<gene>
    <name evidence="6" type="ORF">Aargi30884_24150</name>
</gene>
<evidence type="ECO:0000313" key="6">
    <source>
        <dbReference type="EMBL" id="BBK23512.1"/>
    </source>
</evidence>
<dbReference type="InterPro" id="IPR012340">
    <property type="entry name" value="NA-bd_OB-fold"/>
</dbReference>
<dbReference type="AlphaFoldDB" id="A0A6N4TN70"/>